<evidence type="ECO:0000313" key="2">
    <source>
        <dbReference type="EMBL" id="TGO56010.1"/>
    </source>
</evidence>
<accession>A0A4Z1IAU2</accession>
<comment type="caution">
    <text evidence="2">The sequence shown here is derived from an EMBL/GenBank/DDBJ whole genome shotgun (WGS) entry which is preliminary data.</text>
</comment>
<keyword evidence="3" id="KW-1185">Reference proteome</keyword>
<dbReference type="OrthoDB" id="10538661at2759"/>
<name>A0A4Z1IAU2_9HELO</name>
<feature type="compositionally biased region" description="Polar residues" evidence="1">
    <location>
        <begin position="208"/>
        <end position="218"/>
    </location>
</feature>
<sequence>MERTYLESPFGQSVFVPRLNPNDTFYINSRLQQNPFESSKNLIELCTRRTIRPQDGPQELKSIVEQYEIPRAPPEGMPMVSYPKPLQECMEESQKRFDEAIKGQKRKFSAIKRGGDFECRKKIKSSANETSLDEIELEEMQNKCTTDDYVHIFENDPQPRILNHQLSTFSSRFIENTQTPCEFSIEFESVMTTRKSSPRLTIYDDPSHQQSDFNGTKDISSHESEQALRPYAAAKDIKRLDI</sequence>
<reference evidence="2 3" key="1">
    <citation type="submission" date="2017-12" db="EMBL/GenBank/DDBJ databases">
        <title>Comparative genomics of Botrytis spp.</title>
        <authorList>
            <person name="Valero-Jimenez C.A."/>
            <person name="Tapia P."/>
            <person name="Veloso J."/>
            <person name="Silva-Moreno E."/>
            <person name="Staats M."/>
            <person name="Valdes J.H."/>
            <person name="Van Kan J.A.L."/>
        </authorList>
    </citation>
    <scope>NUCLEOTIDE SEQUENCE [LARGE SCALE GENOMIC DNA]</scope>
    <source>
        <strain evidence="2 3">MUCL11595</strain>
    </source>
</reference>
<organism evidence="2 3">
    <name type="scientific">Botryotinia convoluta</name>
    <dbReference type="NCBI Taxonomy" id="54673"/>
    <lineage>
        <taxon>Eukaryota</taxon>
        <taxon>Fungi</taxon>
        <taxon>Dikarya</taxon>
        <taxon>Ascomycota</taxon>
        <taxon>Pezizomycotina</taxon>
        <taxon>Leotiomycetes</taxon>
        <taxon>Helotiales</taxon>
        <taxon>Sclerotiniaceae</taxon>
        <taxon>Botryotinia</taxon>
    </lineage>
</organism>
<evidence type="ECO:0000256" key="1">
    <source>
        <dbReference type="SAM" id="MobiDB-lite"/>
    </source>
</evidence>
<protein>
    <submittedName>
        <fullName evidence="2">Uncharacterized protein</fullName>
    </submittedName>
</protein>
<feature type="region of interest" description="Disordered" evidence="1">
    <location>
        <begin position="199"/>
        <end position="226"/>
    </location>
</feature>
<proteinExistence type="predicted"/>
<gene>
    <name evidence="2" type="ORF">BCON_0083g00020</name>
</gene>
<evidence type="ECO:0000313" key="3">
    <source>
        <dbReference type="Proteomes" id="UP000297527"/>
    </source>
</evidence>
<dbReference type="EMBL" id="PQXN01000083">
    <property type="protein sequence ID" value="TGO56010.1"/>
    <property type="molecule type" value="Genomic_DNA"/>
</dbReference>
<dbReference type="AlphaFoldDB" id="A0A4Z1IAU2"/>
<dbReference type="Proteomes" id="UP000297527">
    <property type="component" value="Unassembled WGS sequence"/>
</dbReference>